<keyword evidence="7" id="KW-0539">Nucleus</keyword>
<evidence type="ECO:0000256" key="3">
    <source>
        <dbReference type="ARBA" id="ARBA00007096"/>
    </source>
</evidence>
<dbReference type="Proteomes" id="UP001203297">
    <property type="component" value="Unassembled WGS sequence"/>
</dbReference>
<evidence type="ECO:0000256" key="7">
    <source>
        <dbReference type="ARBA" id="ARBA00023242"/>
    </source>
</evidence>
<protein>
    <recommendedName>
        <fullName evidence="5">Protein YAE1</fullName>
    </recommendedName>
    <alternativeName>
        <fullName evidence="4">Protein yae1</fullName>
    </alternativeName>
</protein>
<dbReference type="AlphaFoldDB" id="A0AAD4QNT4"/>
<feature type="domain" description="Essential protein Yae1 N-terminal" evidence="9">
    <location>
        <begin position="51"/>
        <end position="90"/>
    </location>
</feature>
<evidence type="ECO:0000256" key="1">
    <source>
        <dbReference type="ARBA" id="ARBA00004123"/>
    </source>
</evidence>
<evidence type="ECO:0000256" key="2">
    <source>
        <dbReference type="ARBA" id="ARBA00004496"/>
    </source>
</evidence>
<dbReference type="Pfam" id="PF09811">
    <property type="entry name" value="Yae1_N"/>
    <property type="match status" value="1"/>
</dbReference>
<evidence type="ECO:0000256" key="5">
    <source>
        <dbReference type="ARBA" id="ARBA00018400"/>
    </source>
</evidence>
<name>A0AAD4QNT4_9AGAM</name>
<reference evidence="10" key="1">
    <citation type="journal article" date="2022" name="New Phytol.">
        <title>Evolutionary transition to the ectomycorrhizal habit in the genomes of a hyperdiverse lineage of mushroom-forming fungi.</title>
        <authorList>
            <person name="Looney B."/>
            <person name="Miyauchi S."/>
            <person name="Morin E."/>
            <person name="Drula E."/>
            <person name="Courty P.E."/>
            <person name="Kohler A."/>
            <person name="Kuo A."/>
            <person name="LaButti K."/>
            <person name="Pangilinan J."/>
            <person name="Lipzen A."/>
            <person name="Riley R."/>
            <person name="Andreopoulos W."/>
            <person name="He G."/>
            <person name="Johnson J."/>
            <person name="Nolan M."/>
            <person name="Tritt A."/>
            <person name="Barry K.W."/>
            <person name="Grigoriev I.V."/>
            <person name="Nagy L.G."/>
            <person name="Hibbett D."/>
            <person name="Henrissat B."/>
            <person name="Matheny P.B."/>
            <person name="Labbe J."/>
            <person name="Martin F.M."/>
        </authorList>
    </citation>
    <scope>NUCLEOTIDE SEQUENCE</scope>
    <source>
        <strain evidence="10">BPL690</strain>
    </source>
</reference>
<accession>A0AAD4QNT4</accession>
<feature type="region of interest" description="Disordered" evidence="8">
    <location>
        <begin position="1"/>
        <end position="58"/>
    </location>
</feature>
<keyword evidence="6" id="KW-0963">Cytoplasm</keyword>
<evidence type="ECO:0000313" key="10">
    <source>
        <dbReference type="EMBL" id="KAI0301222.1"/>
    </source>
</evidence>
<keyword evidence="11" id="KW-1185">Reference proteome</keyword>
<dbReference type="EMBL" id="WTXG01000015">
    <property type="protein sequence ID" value="KAI0301222.1"/>
    <property type="molecule type" value="Genomic_DNA"/>
</dbReference>
<evidence type="ECO:0000256" key="4">
    <source>
        <dbReference type="ARBA" id="ARBA00017286"/>
    </source>
</evidence>
<evidence type="ECO:0000256" key="6">
    <source>
        <dbReference type="ARBA" id="ARBA00022490"/>
    </source>
</evidence>
<evidence type="ECO:0000256" key="8">
    <source>
        <dbReference type="SAM" id="MobiDB-lite"/>
    </source>
</evidence>
<feature type="compositionally biased region" description="Acidic residues" evidence="8">
    <location>
        <begin position="16"/>
        <end position="26"/>
    </location>
</feature>
<comment type="similarity">
    <text evidence="3">Belongs to the YAE1 family.</text>
</comment>
<evidence type="ECO:0000259" key="9">
    <source>
        <dbReference type="Pfam" id="PF09811"/>
    </source>
</evidence>
<dbReference type="PANTHER" id="PTHR18829:SF0">
    <property type="entry name" value="PROTEIN YAE1 HOMOLOG"/>
    <property type="match status" value="1"/>
</dbReference>
<dbReference type="InterPro" id="IPR019191">
    <property type="entry name" value="Essential_protein_Yae1_N"/>
</dbReference>
<comment type="caution">
    <text evidence="10">The sequence shown here is derived from an EMBL/GenBank/DDBJ whole genome shotgun (WGS) entry which is preliminary data.</text>
</comment>
<sequence length="217" mass="22990">MPYDFISISSQPTQQDDLESPWEDTDNTPSTTTAHTEAEWTRLSSGFQNAGYRDGITEGKEGALQEGFDSGFARAGAPRGRELGLLRGLASSLLLHLTHTTHVSPPAAPAPAPASASDPTPNTSILVSVIREISEALANVRFADIAPPPPPEEEEHMLEELGGSNSGKEEEGSSAAGGGHAGSRLTIEDVRALREKLEALLLQVGLKVDLNLDDDDN</sequence>
<proteinExistence type="inferred from homology"/>
<dbReference type="PANTHER" id="PTHR18829">
    <property type="entry name" value="PROTEIN YAE1 HOMOLOG"/>
    <property type="match status" value="1"/>
</dbReference>
<feature type="region of interest" description="Disordered" evidence="8">
    <location>
        <begin position="145"/>
        <end position="184"/>
    </location>
</feature>
<dbReference type="GO" id="GO:0005634">
    <property type="term" value="C:nucleus"/>
    <property type="evidence" value="ECO:0007669"/>
    <property type="project" value="UniProtKB-SubCell"/>
</dbReference>
<gene>
    <name evidence="10" type="ORF">B0F90DRAFT_1817224</name>
</gene>
<comment type="subcellular location">
    <subcellularLocation>
        <location evidence="2">Cytoplasm</location>
    </subcellularLocation>
    <subcellularLocation>
        <location evidence="1">Nucleus</location>
    </subcellularLocation>
</comment>
<evidence type="ECO:0000313" key="11">
    <source>
        <dbReference type="Proteomes" id="UP001203297"/>
    </source>
</evidence>
<dbReference type="InterPro" id="IPR038881">
    <property type="entry name" value="Yae1-like"/>
</dbReference>
<organism evidence="10 11">
    <name type="scientific">Multifurca ochricompacta</name>
    <dbReference type="NCBI Taxonomy" id="376703"/>
    <lineage>
        <taxon>Eukaryota</taxon>
        <taxon>Fungi</taxon>
        <taxon>Dikarya</taxon>
        <taxon>Basidiomycota</taxon>
        <taxon>Agaricomycotina</taxon>
        <taxon>Agaricomycetes</taxon>
        <taxon>Russulales</taxon>
        <taxon>Russulaceae</taxon>
        <taxon>Multifurca</taxon>
    </lineage>
</organism>
<dbReference type="GO" id="GO:0005737">
    <property type="term" value="C:cytoplasm"/>
    <property type="evidence" value="ECO:0007669"/>
    <property type="project" value="UniProtKB-SubCell"/>
</dbReference>